<dbReference type="Gene3D" id="3.50.50.60">
    <property type="entry name" value="FAD/NAD(P)-binding domain"/>
    <property type="match status" value="2"/>
</dbReference>
<comment type="similarity">
    <text evidence="3">Belongs to the UbiH/COQ6 family.</text>
</comment>
<dbReference type="InterPro" id="IPR002938">
    <property type="entry name" value="FAD-bd"/>
</dbReference>
<dbReference type="Pfam" id="PF01494">
    <property type="entry name" value="FAD_binding_3"/>
    <property type="match status" value="1"/>
</dbReference>
<dbReference type="Proteomes" id="UP001595967">
    <property type="component" value="Unassembled WGS sequence"/>
</dbReference>
<evidence type="ECO:0000313" key="10">
    <source>
        <dbReference type="Proteomes" id="UP001595967"/>
    </source>
</evidence>
<name>A0ABV9GVE1_9BURK</name>
<proteinExistence type="inferred from homology"/>
<evidence type="ECO:0000256" key="6">
    <source>
        <dbReference type="ARBA" id="ARBA00023002"/>
    </source>
</evidence>
<evidence type="ECO:0000256" key="2">
    <source>
        <dbReference type="ARBA" id="ARBA00004749"/>
    </source>
</evidence>
<evidence type="ECO:0000256" key="3">
    <source>
        <dbReference type="ARBA" id="ARBA00005349"/>
    </source>
</evidence>
<evidence type="ECO:0000313" key="9">
    <source>
        <dbReference type="EMBL" id="MFC4621519.1"/>
    </source>
</evidence>
<dbReference type="PRINTS" id="PR00420">
    <property type="entry name" value="RNGMNOXGNASE"/>
</dbReference>
<dbReference type="InterPro" id="IPR010971">
    <property type="entry name" value="UbiH/COQ6"/>
</dbReference>
<dbReference type="EMBL" id="JBHSEW010000003">
    <property type="protein sequence ID" value="MFC4621519.1"/>
    <property type="molecule type" value="Genomic_DNA"/>
</dbReference>
<comment type="cofactor">
    <cofactor evidence="1">
        <name>FAD</name>
        <dbReference type="ChEBI" id="CHEBI:57692"/>
    </cofactor>
</comment>
<gene>
    <name evidence="9" type="primary">ubiM</name>
    <name evidence="9" type="ORF">ACFO3A_04765</name>
</gene>
<dbReference type="SUPFAM" id="SSF51905">
    <property type="entry name" value="FAD/NAD(P)-binding domain"/>
    <property type="match status" value="1"/>
</dbReference>
<evidence type="ECO:0000259" key="8">
    <source>
        <dbReference type="Pfam" id="PF01494"/>
    </source>
</evidence>
<dbReference type="InterPro" id="IPR051205">
    <property type="entry name" value="UbiH/COQ6_monooxygenase"/>
</dbReference>
<accession>A0ABV9GVE1</accession>
<dbReference type="RefSeq" id="WP_377724441.1">
    <property type="nucleotide sequence ID" value="NZ_JBHSEW010000003.1"/>
</dbReference>
<evidence type="ECO:0000256" key="1">
    <source>
        <dbReference type="ARBA" id="ARBA00001974"/>
    </source>
</evidence>
<comment type="pathway">
    <text evidence="2">Cofactor biosynthesis; ubiquinone biosynthesis.</text>
</comment>
<protein>
    <submittedName>
        <fullName evidence="9">5-demethoxyubiquinol-8 5-hydroxylase UbiM</fullName>
    </submittedName>
</protein>
<dbReference type="NCBIfam" id="NF006593">
    <property type="entry name" value="PRK09126.1"/>
    <property type="match status" value="1"/>
</dbReference>
<reference evidence="10" key="1">
    <citation type="journal article" date="2019" name="Int. J. Syst. Evol. Microbiol.">
        <title>The Global Catalogue of Microorganisms (GCM) 10K type strain sequencing project: providing services to taxonomists for standard genome sequencing and annotation.</title>
        <authorList>
            <consortium name="The Broad Institute Genomics Platform"/>
            <consortium name="The Broad Institute Genome Sequencing Center for Infectious Disease"/>
            <person name="Wu L."/>
            <person name="Ma J."/>
        </authorList>
    </citation>
    <scope>NUCLEOTIDE SEQUENCE [LARGE SCALE GENOMIC DNA]</scope>
    <source>
        <strain evidence="10">JCM 11650</strain>
    </source>
</reference>
<keyword evidence="4" id="KW-0285">Flavoprotein</keyword>
<feature type="domain" description="FAD-binding" evidence="8">
    <location>
        <begin position="2"/>
        <end position="361"/>
    </location>
</feature>
<sequence>MDTDVLIVGAGPAGLSLALALAQAGLHATVLEQQPQAVLAHPAPDGREIALTHPSVQTLQRLGTWQRLLPHEQGFIRQAVVHDGPVGVRPTLDIDTVGQDMEALGRIVPNCALRRTAWEEAQGHAAIHLITGATVTQVQRLGDRAQVHYQVQDNGVRVDAPPLAAPLVVAADSRFSAVRRMLGVGAQMTDFGRSVIVCRMRHTVAHDDVAHECFGYDRTLAILPLQPDPATGDLLCSAVVTSDSPDIARLMQLDEADFAAQVQAHFQNRLGEMELVGQRHHYPLVATYARQFSGPRFALLGDAAVGMHPVTAHGFNLGLSGVERLSSAIAHAYHAGQDWGHEGVLAAYGRSQHRHAWPLFQGTNTVVKLFTDPRPAPRLLRQIVLQGAQHLPPLKAAIVAQLSGRSPWGILREQLPRPPFFG</sequence>
<evidence type="ECO:0000256" key="5">
    <source>
        <dbReference type="ARBA" id="ARBA00022827"/>
    </source>
</evidence>
<keyword evidence="6" id="KW-0560">Oxidoreductase</keyword>
<keyword evidence="7" id="KW-0503">Monooxygenase</keyword>
<dbReference type="NCBIfam" id="TIGR01988">
    <property type="entry name" value="Ubi-OHases"/>
    <property type="match status" value="1"/>
</dbReference>
<evidence type="ECO:0000256" key="4">
    <source>
        <dbReference type="ARBA" id="ARBA00022630"/>
    </source>
</evidence>
<dbReference type="InterPro" id="IPR036188">
    <property type="entry name" value="FAD/NAD-bd_sf"/>
</dbReference>
<dbReference type="PANTHER" id="PTHR43876:SF25">
    <property type="entry name" value="MONOOXYGENASE NMA2164"/>
    <property type="match status" value="1"/>
</dbReference>
<keyword evidence="10" id="KW-1185">Reference proteome</keyword>
<comment type="caution">
    <text evidence="9">The sequence shown here is derived from an EMBL/GenBank/DDBJ whole genome shotgun (WGS) entry which is preliminary data.</text>
</comment>
<keyword evidence="5" id="KW-0274">FAD</keyword>
<dbReference type="PANTHER" id="PTHR43876">
    <property type="entry name" value="UBIQUINONE BIOSYNTHESIS MONOOXYGENASE COQ6, MITOCHONDRIAL"/>
    <property type="match status" value="1"/>
</dbReference>
<organism evidence="9 10">
    <name type="scientific">Comamonas nitrativorans</name>
    <dbReference type="NCBI Taxonomy" id="108437"/>
    <lineage>
        <taxon>Bacteria</taxon>
        <taxon>Pseudomonadati</taxon>
        <taxon>Pseudomonadota</taxon>
        <taxon>Betaproteobacteria</taxon>
        <taxon>Burkholderiales</taxon>
        <taxon>Comamonadaceae</taxon>
        <taxon>Comamonas</taxon>
    </lineage>
</organism>
<evidence type="ECO:0000256" key="7">
    <source>
        <dbReference type="ARBA" id="ARBA00023033"/>
    </source>
</evidence>